<name>A0A7W5YGF2_9ACTN</name>
<proteinExistence type="predicted"/>
<dbReference type="InterPro" id="IPR029063">
    <property type="entry name" value="SAM-dependent_MTases_sf"/>
</dbReference>
<dbReference type="Gene3D" id="3.40.50.150">
    <property type="entry name" value="Vaccinia Virus protein VP39"/>
    <property type="match status" value="1"/>
</dbReference>
<dbReference type="CDD" id="cd02440">
    <property type="entry name" value="AdoMet_MTases"/>
    <property type="match status" value="1"/>
</dbReference>
<dbReference type="Proteomes" id="UP000579945">
    <property type="component" value="Unassembled WGS sequence"/>
</dbReference>
<dbReference type="PROSITE" id="PS00092">
    <property type="entry name" value="N6_MTASE"/>
    <property type="match status" value="1"/>
</dbReference>
<comment type="caution">
    <text evidence="2">The sequence shown here is derived from an EMBL/GenBank/DDBJ whole genome shotgun (WGS) entry which is preliminary data.</text>
</comment>
<accession>A0A7W5YGF2</accession>
<gene>
    <name evidence="2" type="ORF">FHR33_010031</name>
</gene>
<keyword evidence="3" id="KW-1185">Reference proteome</keyword>
<dbReference type="InterPro" id="IPR002052">
    <property type="entry name" value="DNA_methylase_N6_adenine_CS"/>
</dbReference>
<dbReference type="EMBL" id="JACIBV010000003">
    <property type="protein sequence ID" value="MBB3734078.1"/>
    <property type="molecule type" value="Genomic_DNA"/>
</dbReference>
<dbReference type="GeneID" id="95395966"/>
<reference evidence="2 3" key="1">
    <citation type="submission" date="2020-08" db="EMBL/GenBank/DDBJ databases">
        <title>Sequencing the genomes of 1000 actinobacteria strains.</title>
        <authorList>
            <person name="Klenk H.-P."/>
        </authorList>
    </citation>
    <scope>NUCLEOTIDE SEQUENCE [LARGE SCALE GENOMIC DNA]</scope>
    <source>
        <strain evidence="2 3">DSM 44320</strain>
    </source>
</reference>
<feature type="region of interest" description="Disordered" evidence="1">
    <location>
        <begin position="171"/>
        <end position="199"/>
    </location>
</feature>
<sequence>MSWGFACRYDNDWDRDKPPLQLVCVEKNPHYVAVGRRLLPEATWICGDVFDVLSMGLGRFDTALANPPFGGTALNGRSSPRYRGPLLEYHVIDLAAHLARLGVFIIPQASASYLYSGVPRTERNTFPRLQQFIRQTGIELGSSAIDATYYLDEWHGVRPSVELVRADFSEAGHPASQPARPAVPEPAKATKPGMPDPLF</sequence>
<dbReference type="GO" id="GO:0032259">
    <property type="term" value="P:methylation"/>
    <property type="evidence" value="ECO:0007669"/>
    <property type="project" value="InterPro"/>
</dbReference>
<dbReference type="SUPFAM" id="SSF53335">
    <property type="entry name" value="S-adenosyl-L-methionine-dependent methyltransferases"/>
    <property type="match status" value="1"/>
</dbReference>
<dbReference type="RefSeq" id="WP_183663123.1">
    <property type="nucleotide sequence ID" value="NZ_BAAAXX010000004.1"/>
</dbReference>
<dbReference type="AlphaFoldDB" id="A0A7W5YGF2"/>
<evidence type="ECO:0000313" key="3">
    <source>
        <dbReference type="Proteomes" id="UP000579945"/>
    </source>
</evidence>
<evidence type="ECO:0000256" key="1">
    <source>
        <dbReference type="SAM" id="MobiDB-lite"/>
    </source>
</evidence>
<dbReference type="GO" id="GO:0008168">
    <property type="term" value="F:methyltransferase activity"/>
    <property type="evidence" value="ECO:0007669"/>
    <property type="project" value="InterPro"/>
</dbReference>
<dbReference type="GO" id="GO:0003676">
    <property type="term" value="F:nucleic acid binding"/>
    <property type="evidence" value="ECO:0007669"/>
    <property type="project" value="InterPro"/>
</dbReference>
<protein>
    <submittedName>
        <fullName evidence="2">Uncharacterized protein</fullName>
    </submittedName>
</protein>
<organism evidence="2 3">
    <name type="scientific">Nonomuraea dietziae</name>
    <dbReference type="NCBI Taxonomy" id="65515"/>
    <lineage>
        <taxon>Bacteria</taxon>
        <taxon>Bacillati</taxon>
        <taxon>Actinomycetota</taxon>
        <taxon>Actinomycetes</taxon>
        <taxon>Streptosporangiales</taxon>
        <taxon>Streptosporangiaceae</taxon>
        <taxon>Nonomuraea</taxon>
    </lineage>
</organism>
<evidence type="ECO:0000313" key="2">
    <source>
        <dbReference type="EMBL" id="MBB3734078.1"/>
    </source>
</evidence>